<reference evidence="1 2" key="1">
    <citation type="submission" date="2023-05" db="EMBL/GenBank/DDBJ databases">
        <title>Sequencing and Assembly of Streptomyces sp. NP73.</title>
        <authorList>
            <person name="Konwar A.N."/>
            <person name="Saikia K."/>
            <person name="Thakur D."/>
        </authorList>
    </citation>
    <scope>NUCLEOTIDE SEQUENCE [LARGE SCALE GENOMIC DNA]</scope>
    <source>
        <strain evidence="1 2">NP73</strain>
    </source>
</reference>
<protein>
    <recommendedName>
        <fullName evidence="3">Tetratricopeptide repeat protein</fullName>
    </recommendedName>
</protein>
<gene>
    <name evidence="1" type="ORF">QEZ40_002064</name>
</gene>
<keyword evidence="2" id="KW-1185">Reference proteome</keyword>
<dbReference type="RefSeq" id="WP_285343205.1">
    <property type="nucleotide sequence ID" value="NZ_JASITI010000019.1"/>
</dbReference>
<accession>A0ABT7GVY3</accession>
<sequence>MSAWLRRRRSGAPDYDPAFGDRALEEGCQDMAMGRWEGARDLLAQHPHDDWDRRAHRIRLLADAAADRHTVDVWHASDPSDPDAAVLRAETEVMRMFAVARGGAMPARQALDRASELCLRAAGLAPGDPHPYVSLVALARLYEGGDPHLGHWWKELRARDPFHREGHHQALRYLSARWHGSHGEAYNFAWDTAVYAPVGSPLAVLPQVARAEQFRYAQAEQGRSAIGLAAHWSGGRARWDLKEALEKWIGGRTAVYAQDVADLNHLAHGLVHAGMEGEAGPVFALLENRATRVPWSYTGDAEGSFIRWRDRVLGS</sequence>
<name>A0ABT7GVY3_9ACTN</name>
<dbReference type="EMBL" id="JASITI010000019">
    <property type="protein sequence ID" value="MDK9497406.1"/>
    <property type="molecule type" value="Genomic_DNA"/>
</dbReference>
<comment type="caution">
    <text evidence="1">The sequence shown here is derived from an EMBL/GenBank/DDBJ whole genome shotgun (WGS) entry which is preliminary data.</text>
</comment>
<proteinExistence type="predicted"/>
<evidence type="ECO:0000313" key="1">
    <source>
        <dbReference type="EMBL" id="MDK9497406.1"/>
    </source>
</evidence>
<dbReference type="Proteomes" id="UP001223390">
    <property type="component" value="Unassembled WGS sequence"/>
</dbReference>
<evidence type="ECO:0000313" key="2">
    <source>
        <dbReference type="Proteomes" id="UP001223390"/>
    </source>
</evidence>
<organism evidence="1 2">
    <name type="scientific">Streptomyces katrae</name>
    <dbReference type="NCBI Taxonomy" id="68223"/>
    <lineage>
        <taxon>Bacteria</taxon>
        <taxon>Bacillati</taxon>
        <taxon>Actinomycetota</taxon>
        <taxon>Actinomycetes</taxon>
        <taxon>Kitasatosporales</taxon>
        <taxon>Streptomycetaceae</taxon>
        <taxon>Streptomyces</taxon>
    </lineage>
</organism>
<evidence type="ECO:0008006" key="3">
    <source>
        <dbReference type="Google" id="ProtNLM"/>
    </source>
</evidence>